<dbReference type="PANTHER" id="PTHR43442">
    <property type="entry name" value="GLUCONOKINASE-RELATED"/>
    <property type="match status" value="1"/>
</dbReference>
<name>A0ABU3BMH2_9BACT</name>
<keyword evidence="4 9" id="KW-0808">Transferase</keyword>
<dbReference type="EC" id="2.7.1.12" evidence="3 9"/>
<evidence type="ECO:0000256" key="2">
    <source>
        <dbReference type="ARBA" id="ARBA00008420"/>
    </source>
</evidence>
<reference evidence="10 11" key="1">
    <citation type="submission" date="2023-09" db="EMBL/GenBank/DDBJ databases">
        <authorList>
            <person name="Rey-Velasco X."/>
        </authorList>
    </citation>
    <scope>NUCLEOTIDE SEQUENCE [LARGE SCALE GENOMIC DNA]</scope>
    <source>
        <strain evidence="10 11">F394</strain>
    </source>
</reference>
<dbReference type="Pfam" id="PF13671">
    <property type="entry name" value="AAA_33"/>
    <property type="match status" value="1"/>
</dbReference>
<evidence type="ECO:0000256" key="7">
    <source>
        <dbReference type="ARBA" id="ARBA00022840"/>
    </source>
</evidence>
<dbReference type="InterPro" id="IPR006001">
    <property type="entry name" value="Therm_gnt_kin"/>
</dbReference>
<keyword evidence="6 9" id="KW-0418">Kinase</keyword>
<organism evidence="10 11">
    <name type="scientific">Rubrivirga litoralis</name>
    <dbReference type="NCBI Taxonomy" id="3075598"/>
    <lineage>
        <taxon>Bacteria</taxon>
        <taxon>Pseudomonadati</taxon>
        <taxon>Rhodothermota</taxon>
        <taxon>Rhodothermia</taxon>
        <taxon>Rhodothermales</taxon>
        <taxon>Rubricoccaceae</taxon>
        <taxon>Rubrivirga</taxon>
    </lineage>
</organism>
<keyword evidence="7 9" id="KW-0067">ATP-binding</keyword>
<sequence length="177" mass="18309">MTSLAPPAASDRPARVVLLMGVAGAGKSTVGVALARALGWDFVDADDHHSADALGKIGRGEGLTDADRAPWLARLGALVRRRLGDGPPTVLACSALRAPYREVLGAGRPGVVLAWLDVPPDVLADRLTDREGHVAGADLLPSQLATLEAPAGALRLDGTAPVAESVRVLQRHVESQT</sequence>
<evidence type="ECO:0000256" key="5">
    <source>
        <dbReference type="ARBA" id="ARBA00022741"/>
    </source>
</evidence>
<dbReference type="EMBL" id="JAVRHT010000002">
    <property type="protein sequence ID" value="MDT0630497.1"/>
    <property type="molecule type" value="Genomic_DNA"/>
</dbReference>
<accession>A0ABU3BMH2</accession>
<gene>
    <name evidence="10" type="ORF">RM540_01945</name>
</gene>
<comment type="similarity">
    <text evidence="2 9">Belongs to the gluconokinase GntK/GntV family.</text>
</comment>
<protein>
    <recommendedName>
        <fullName evidence="3 9">Gluconokinase</fullName>
        <ecNumber evidence="3 9">2.7.1.12</ecNumber>
    </recommendedName>
</protein>
<dbReference type="InterPro" id="IPR027417">
    <property type="entry name" value="P-loop_NTPase"/>
</dbReference>
<dbReference type="CDD" id="cd02021">
    <property type="entry name" value="GntK"/>
    <property type="match status" value="1"/>
</dbReference>
<proteinExistence type="inferred from homology"/>
<evidence type="ECO:0000256" key="9">
    <source>
        <dbReference type="RuleBase" id="RU363066"/>
    </source>
</evidence>
<comment type="catalytic activity">
    <reaction evidence="8 9">
        <text>D-gluconate + ATP = 6-phospho-D-gluconate + ADP + H(+)</text>
        <dbReference type="Rhea" id="RHEA:19433"/>
        <dbReference type="ChEBI" id="CHEBI:15378"/>
        <dbReference type="ChEBI" id="CHEBI:18391"/>
        <dbReference type="ChEBI" id="CHEBI:30616"/>
        <dbReference type="ChEBI" id="CHEBI:58759"/>
        <dbReference type="ChEBI" id="CHEBI:456216"/>
        <dbReference type="EC" id="2.7.1.12"/>
    </reaction>
</comment>
<dbReference type="RefSeq" id="WP_311661629.1">
    <property type="nucleotide sequence ID" value="NZ_JAVRHT010000002.1"/>
</dbReference>
<dbReference type="SUPFAM" id="SSF52540">
    <property type="entry name" value="P-loop containing nucleoside triphosphate hydrolases"/>
    <property type="match status" value="1"/>
</dbReference>
<dbReference type="Proteomes" id="UP001267426">
    <property type="component" value="Unassembled WGS sequence"/>
</dbReference>
<keyword evidence="5 9" id="KW-0547">Nucleotide-binding</keyword>
<comment type="pathway">
    <text evidence="1">Carbohydrate acid metabolism.</text>
</comment>
<comment type="caution">
    <text evidence="10">The sequence shown here is derived from an EMBL/GenBank/DDBJ whole genome shotgun (WGS) entry which is preliminary data.</text>
</comment>
<dbReference type="NCBIfam" id="TIGR01313">
    <property type="entry name" value="therm_gnt_kin"/>
    <property type="match status" value="1"/>
</dbReference>
<evidence type="ECO:0000256" key="6">
    <source>
        <dbReference type="ARBA" id="ARBA00022777"/>
    </source>
</evidence>
<evidence type="ECO:0000313" key="10">
    <source>
        <dbReference type="EMBL" id="MDT0630497.1"/>
    </source>
</evidence>
<dbReference type="Gene3D" id="3.40.50.300">
    <property type="entry name" value="P-loop containing nucleotide triphosphate hydrolases"/>
    <property type="match status" value="1"/>
</dbReference>
<dbReference type="PANTHER" id="PTHR43442:SF3">
    <property type="entry name" value="GLUCONOKINASE-RELATED"/>
    <property type="match status" value="1"/>
</dbReference>
<evidence type="ECO:0000256" key="8">
    <source>
        <dbReference type="ARBA" id="ARBA00048090"/>
    </source>
</evidence>
<evidence type="ECO:0000256" key="3">
    <source>
        <dbReference type="ARBA" id="ARBA00012054"/>
    </source>
</evidence>
<keyword evidence="11" id="KW-1185">Reference proteome</keyword>
<evidence type="ECO:0000313" key="11">
    <source>
        <dbReference type="Proteomes" id="UP001267426"/>
    </source>
</evidence>
<evidence type="ECO:0000256" key="1">
    <source>
        <dbReference type="ARBA" id="ARBA00004761"/>
    </source>
</evidence>
<dbReference type="GO" id="GO:0046316">
    <property type="term" value="F:gluconokinase activity"/>
    <property type="evidence" value="ECO:0007669"/>
    <property type="project" value="UniProtKB-EC"/>
</dbReference>
<evidence type="ECO:0000256" key="4">
    <source>
        <dbReference type="ARBA" id="ARBA00022679"/>
    </source>
</evidence>